<evidence type="ECO:0000313" key="2">
    <source>
        <dbReference type="Proteomes" id="UP001175211"/>
    </source>
</evidence>
<dbReference type="Proteomes" id="UP001175211">
    <property type="component" value="Unassembled WGS sequence"/>
</dbReference>
<sequence>TIIIHYRMSTWVADNRTIPEWKNKFRAGYLTLNNAFRSRRAIDWVKTHHKPLFATLFDATDAFPSTNQDRSYHRLIELAMGVPA</sequence>
<evidence type="ECO:0000313" key="1">
    <source>
        <dbReference type="EMBL" id="KAK0464730.1"/>
    </source>
</evidence>
<keyword evidence="2" id="KW-1185">Reference proteome</keyword>
<reference evidence="1" key="1">
    <citation type="submission" date="2023-06" db="EMBL/GenBank/DDBJ databases">
        <authorList>
            <consortium name="Lawrence Berkeley National Laboratory"/>
            <person name="Ahrendt S."/>
            <person name="Sahu N."/>
            <person name="Indic B."/>
            <person name="Wong-Bajracharya J."/>
            <person name="Merenyi Z."/>
            <person name="Ke H.-M."/>
            <person name="Monk M."/>
            <person name="Kocsube S."/>
            <person name="Drula E."/>
            <person name="Lipzen A."/>
            <person name="Balint B."/>
            <person name="Henrissat B."/>
            <person name="Andreopoulos B."/>
            <person name="Martin F.M."/>
            <person name="Harder C.B."/>
            <person name="Rigling D."/>
            <person name="Ford K.L."/>
            <person name="Foster G.D."/>
            <person name="Pangilinan J."/>
            <person name="Papanicolaou A."/>
            <person name="Barry K."/>
            <person name="LaButti K."/>
            <person name="Viragh M."/>
            <person name="Koriabine M."/>
            <person name="Yan M."/>
            <person name="Riley R."/>
            <person name="Champramary S."/>
            <person name="Plett K.L."/>
            <person name="Tsai I.J."/>
            <person name="Slot J."/>
            <person name="Sipos G."/>
            <person name="Plett J."/>
            <person name="Nagy L.G."/>
            <person name="Grigoriev I.V."/>
        </authorList>
    </citation>
    <scope>NUCLEOTIDE SEQUENCE</scope>
    <source>
        <strain evidence="1">CCBAS 213</strain>
    </source>
</reference>
<dbReference type="EMBL" id="JAUEPS010000006">
    <property type="protein sequence ID" value="KAK0464730.1"/>
    <property type="molecule type" value="Genomic_DNA"/>
</dbReference>
<dbReference type="RefSeq" id="XP_060335851.1">
    <property type="nucleotide sequence ID" value="XM_060467165.1"/>
</dbReference>
<organism evidence="1 2">
    <name type="scientific">Armillaria tabescens</name>
    <name type="common">Ringless honey mushroom</name>
    <name type="synonym">Agaricus tabescens</name>
    <dbReference type="NCBI Taxonomy" id="1929756"/>
    <lineage>
        <taxon>Eukaryota</taxon>
        <taxon>Fungi</taxon>
        <taxon>Dikarya</taxon>
        <taxon>Basidiomycota</taxon>
        <taxon>Agaricomycotina</taxon>
        <taxon>Agaricomycetes</taxon>
        <taxon>Agaricomycetidae</taxon>
        <taxon>Agaricales</taxon>
        <taxon>Marasmiineae</taxon>
        <taxon>Physalacriaceae</taxon>
        <taxon>Desarmillaria</taxon>
    </lineage>
</organism>
<gene>
    <name evidence="1" type="ORF">EV420DRAFT_1263329</name>
</gene>
<name>A0AA39U0S2_ARMTA</name>
<dbReference type="AlphaFoldDB" id="A0AA39U0S2"/>
<dbReference type="GeneID" id="85350713"/>
<proteinExistence type="predicted"/>
<accession>A0AA39U0S2</accession>
<comment type="caution">
    <text evidence="1">The sequence shown here is derived from an EMBL/GenBank/DDBJ whole genome shotgun (WGS) entry which is preliminary data.</text>
</comment>
<feature type="non-terminal residue" evidence="1">
    <location>
        <position position="1"/>
    </location>
</feature>
<protein>
    <submittedName>
        <fullName evidence="1">Uncharacterized protein</fullName>
    </submittedName>
</protein>